<dbReference type="Proteomes" id="UP000577707">
    <property type="component" value="Unassembled WGS sequence"/>
</dbReference>
<comment type="caution">
    <text evidence="9">The sequence shown here is derived from an EMBL/GenBank/DDBJ whole genome shotgun (WGS) entry which is preliminary data.</text>
</comment>
<accession>A0A7W5A1A6</accession>
<evidence type="ECO:0000256" key="5">
    <source>
        <dbReference type="ARBA" id="ARBA00022801"/>
    </source>
</evidence>
<dbReference type="InterPro" id="IPR036264">
    <property type="entry name" value="Bact_exopeptidase_dim_dom"/>
</dbReference>
<dbReference type="InterPro" id="IPR011650">
    <property type="entry name" value="Peptidase_M20_dimer"/>
</dbReference>
<dbReference type="GO" id="GO:0046872">
    <property type="term" value="F:metal ion binding"/>
    <property type="evidence" value="ECO:0007669"/>
    <property type="project" value="UniProtKB-KW"/>
</dbReference>
<reference evidence="9 10" key="1">
    <citation type="submission" date="2020-08" db="EMBL/GenBank/DDBJ databases">
        <title>Genomic Encyclopedia of Type Strains, Phase III (KMG-III): the genomes of soil and plant-associated and newly described type strains.</title>
        <authorList>
            <person name="Whitman W."/>
        </authorList>
    </citation>
    <scope>NUCLEOTIDE SEQUENCE [LARGE SCALE GENOMIC DNA]</scope>
    <source>
        <strain evidence="9 10">CECT 3302</strain>
    </source>
</reference>
<dbReference type="InterPro" id="IPR050072">
    <property type="entry name" value="Peptidase_M20A"/>
</dbReference>
<dbReference type="InterPro" id="IPR010182">
    <property type="entry name" value="ArgE/DapE"/>
</dbReference>
<gene>
    <name evidence="9" type="ORF">FHS12_000543</name>
</gene>
<dbReference type="AlphaFoldDB" id="A0A7W5A1A6"/>
<dbReference type="PANTHER" id="PTHR43808:SF25">
    <property type="entry name" value="PEPTIDASE M20 DIMERISATION DOMAIN-CONTAINING PROTEIN"/>
    <property type="match status" value="1"/>
</dbReference>
<organism evidence="9 10">
    <name type="scientific">Nocardioides albus</name>
    <dbReference type="NCBI Taxonomy" id="1841"/>
    <lineage>
        <taxon>Bacteria</taxon>
        <taxon>Bacillati</taxon>
        <taxon>Actinomycetota</taxon>
        <taxon>Actinomycetes</taxon>
        <taxon>Propionibacteriales</taxon>
        <taxon>Nocardioidaceae</taxon>
        <taxon>Nocardioides</taxon>
    </lineage>
</organism>
<evidence type="ECO:0000256" key="2">
    <source>
        <dbReference type="ARBA" id="ARBA00001947"/>
    </source>
</evidence>
<feature type="domain" description="Peptidase M20 dimerisation" evidence="8">
    <location>
        <begin position="213"/>
        <end position="325"/>
    </location>
</feature>
<comment type="cofactor">
    <cofactor evidence="1">
        <name>Co(2+)</name>
        <dbReference type="ChEBI" id="CHEBI:48828"/>
    </cofactor>
</comment>
<keyword evidence="5 9" id="KW-0378">Hydrolase</keyword>
<keyword evidence="7" id="KW-0170">Cobalt</keyword>
<dbReference type="GO" id="GO:0008777">
    <property type="term" value="F:acetylornithine deacetylase activity"/>
    <property type="evidence" value="ECO:0007669"/>
    <property type="project" value="UniProtKB-EC"/>
</dbReference>
<dbReference type="Pfam" id="PF07687">
    <property type="entry name" value="M20_dimer"/>
    <property type="match status" value="1"/>
</dbReference>
<evidence type="ECO:0000256" key="4">
    <source>
        <dbReference type="ARBA" id="ARBA00022723"/>
    </source>
</evidence>
<protein>
    <submittedName>
        <fullName evidence="9">Acetylornithine deacetylase</fullName>
        <ecNumber evidence="9">3.5.1.16</ecNumber>
    </submittedName>
</protein>
<evidence type="ECO:0000256" key="1">
    <source>
        <dbReference type="ARBA" id="ARBA00001941"/>
    </source>
</evidence>
<dbReference type="EC" id="3.5.1.16" evidence="9"/>
<dbReference type="NCBIfam" id="TIGR01910">
    <property type="entry name" value="DapE-ArgE"/>
    <property type="match status" value="1"/>
</dbReference>
<comment type="cofactor">
    <cofactor evidence="2">
        <name>Zn(2+)</name>
        <dbReference type="ChEBI" id="CHEBI:29105"/>
    </cofactor>
</comment>
<evidence type="ECO:0000256" key="3">
    <source>
        <dbReference type="ARBA" id="ARBA00006247"/>
    </source>
</evidence>
<dbReference type="InterPro" id="IPR002933">
    <property type="entry name" value="Peptidase_M20"/>
</dbReference>
<dbReference type="SUPFAM" id="SSF55031">
    <property type="entry name" value="Bacterial exopeptidase dimerisation domain"/>
    <property type="match status" value="1"/>
</dbReference>
<dbReference type="CDD" id="cd03895">
    <property type="entry name" value="M20_ArgE_DapE-like"/>
    <property type="match status" value="1"/>
</dbReference>
<evidence type="ECO:0000259" key="8">
    <source>
        <dbReference type="Pfam" id="PF07687"/>
    </source>
</evidence>
<evidence type="ECO:0000313" key="10">
    <source>
        <dbReference type="Proteomes" id="UP000577707"/>
    </source>
</evidence>
<evidence type="ECO:0000256" key="6">
    <source>
        <dbReference type="ARBA" id="ARBA00022833"/>
    </source>
</evidence>
<dbReference type="SUPFAM" id="SSF53187">
    <property type="entry name" value="Zn-dependent exopeptidases"/>
    <property type="match status" value="1"/>
</dbReference>
<keyword evidence="4" id="KW-0479">Metal-binding</keyword>
<evidence type="ECO:0000313" key="9">
    <source>
        <dbReference type="EMBL" id="MBB3087620.1"/>
    </source>
</evidence>
<dbReference type="Gene3D" id="3.30.70.360">
    <property type="match status" value="1"/>
</dbReference>
<keyword evidence="6" id="KW-0862">Zinc</keyword>
<dbReference type="Pfam" id="PF01546">
    <property type="entry name" value="Peptidase_M20"/>
    <property type="match status" value="1"/>
</dbReference>
<dbReference type="Gene3D" id="3.40.630.10">
    <property type="entry name" value="Zn peptidases"/>
    <property type="match status" value="1"/>
</dbReference>
<sequence>MSETATPATVLTDAQRQRILDAVDAAFDDQIAFTQELVRHPSVRTNEQSAQDLIFGALEQRGLEMDRWQLDPEDLAEHPGAGYVEVSYDGVDNVVGTYRPASEDGRSLILNGHIDVVPEGPEDQWSRSPWDAAIIDGWLHGRGAGDMKSGLVANLFALDAVRAAGLTPTGRIHLQSVVEEECTGNGSLSALMRGYTADAVLIPEPEEDMLVRANVGVIWFRVRVSGQPTHPREMSHGFNAIDAAYHVVGRLRELEERWNAEKTKHRYFEDLDHPINLNVGKINGGDWGSSVPAWCEVDLRIALYPGVTAEDAWQEITAELAKITEDDGGHAIEAVATRTGFFAQGYVLEEGSSAEEALRESHRAAFGGAELGSFTTPGYLDGRVFVQYADIPTLVYGPVSEAIHGNDERVDIESIRRITKSIALFIAEWCGVDDEV</sequence>
<comment type="similarity">
    <text evidence="3">Belongs to the peptidase M20A family.</text>
</comment>
<evidence type="ECO:0000256" key="7">
    <source>
        <dbReference type="ARBA" id="ARBA00023285"/>
    </source>
</evidence>
<dbReference type="NCBIfam" id="NF005306">
    <property type="entry name" value="PRK06837.1"/>
    <property type="match status" value="1"/>
</dbReference>
<dbReference type="PANTHER" id="PTHR43808">
    <property type="entry name" value="ACETYLORNITHINE DEACETYLASE"/>
    <property type="match status" value="1"/>
</dbReference>
<keyword evidence="10" id="KW-1185">Reference proteome</keyword>
<dbReference type="EMBL" id="JACHXG010000001">
    <property type="protein sequence ID" value="MBB3087620.1"/>
    <property type="molecule type" value="Genomic_DNA"/>
</dbReference>
<proteinExistence type="inferred from homology"/>
<dbReference type="RefSeq" id="WP_183541979.1">
    <property type="nucleotide sequence ID" value="NZ_BMQT01000001.1"/>
</dbReference>
<dbReference type="InterPro" id="IPR033687">
    <property type="entry name" value="YodQ-like"/>
</dbReference>
<name>A0A7W5A1A6_9ACTN</name>